<dbReference type="AlphaFoldDB" id="A0A059C5Q8"/>
<evidence type="ECO:0000259" key="6">
    <source>
        <dbReference type="Pfam" id="PF16113"/>
    </source>
</evidence>
<dbReference type="PANTHER" id="PTHR43176:SF3">
    <property type="entry name" value="3-HYDROXYISOBUTYRYL-COA HYDROLASE, MITOCHONDRIAL"/>
    <property type="match status" value="1"/>
</dbReference>
<dbReference type="GO" id="GO:0006574">
    <property type="term" value="P:L-valine catabolic process"/>
    <property type="evidence" value="ECO:0000318"/>
    <property type="project" value="GO_Central"/>
</dbReference>
<feature type="domain" description="Enoyl-CoA hydratase/isomerase" evidence="6">
    <location>
        <begin position="22"/>
        <end position="141"/>
    </location>
</feature>
<dbReference type="Gene3D" id="3.90.226.10">
    <property type="entry name" value="2-enoyl-CoA Hydratase, Chain A, domain 1"/>
    <property type="match status" value="1"/>
</dbReference>
<keyword evidence="5" id="KW-1133">Transmembrane helix</keyword>
<keyword evidence="5" id="KW-0812">Transmembrane</keyword>
<evidence type="ECO:0000256" key="3">
    <source>
        <dbReference type="ARBA" id="ARBA00022801"/>
    </source>
</evidence>
<dbReference type="InterPro" id="IPR029045">
    <property type="entry name" value="ClpP/crotonase-like_dom_sf"/>
</dbReference>
<evidence type="ECO:0000313" key="7">
    <source>
        <dbReference type="EMBL" id="KCW73270.1"/>
    </source>
</evidence>
<gene>
    <name evidence="7" type="ORF">EUGRSUZ_E01731</name>
</gene>
<dbReference type="PANTHER" id="PTHR43176">
    <property type="entry name" value="3-HYDROXYISOBUTYRYL-COA HYDROLASE-RELATED"/>
    <property type="match status" value="1"/>
</dbReference>
<dbReference type="STRING" id="71139.A0A059C5Q8"/>
<protein>
    <recommendedName>
        <fullName evidence="2 4">3-hydroxyisobutyryl-CoA hydrolase</fullName>
        <shortName evidence="4">HIB-CoA hydrolase</shortName>
        <shortName evidence="4">HIBYL-CoA-H</shortName>
        <ecNumber evidence="2 4">3.1.2.4</ecNumber>
    </recommendedName>
    <alternativeName>
        <fullName evidence="4">3-hydroxyisobutyryl-coenzyme A hydrolase</fullName>
    </alternativeName>
</protein>
<dbReference type="SUPFAM" id="SSF52096">
    <property type="entry name" value="ClpP/crotonase"/>
    <property type="match status" value="1"/>
</dbReference>
<dbReference type="OMA" id="NCLTFEM"/>
<dbReference type="Pfam" id="PF16113">
    <property type="entry name" value="ECH_2"/>
    <property type="match status" value="1"/>
</dbReference>
<evidence type="ECO:0000256" key="4">
    <source>
        <dbReference type="RuleBase" id="RU369070"/>
    </source>
</evidence>
<organism evidence="7">
    <name type="scientific">Eucalyptus grandis</name>
    <name type="common">Flooded gum</name>
    <dbReference type="NCBI Taxonomy" id="71139"/>
    <lineage>
        <taxon>Eukaryota</taxon>
        <taxon>Viridiplantae</taxon>
        <taxon>Streptophyta</taxon>
        <taxon>Embryophyta</taxon>
        <taxon>Tracheophyta</taxon>
        <taxon>Spermatophyta</taxon>
        <taxon>Magnoliopsida</taxon>
        <taxon>eudicotyledons</taxon>
        <taxon>Gunneridae</taxon>
        <taxon>Pentapetalae</taxon>
        <taxon>rosids</taxon>
        <taxon>malvids</taxon>
        <taxon>Myrtales</taxon>
        <taxon>Myrtaceae</taxon>
        <taxon>Myrtoideae</taxon>
        <taxon>Eucalypteae</taxon>
        <taxon>Eucalyptus</taxon>
    </lineage>
</organism>
<evidence type="ECO:0000256" key="5">
    <source>
        <dbReference type="SAM" id="Phobius"/>
    </source>
</evidence>
<keyword evidence="5" id="KW-0472">Membrane</keyword>
<dbReference type="Gramene" id="KCW73270">
    <property type="protein sequence ID" value="KCW73270"/>
    <property type="gene ID" value="EUGRSUZ_E01731"/>
</dbReference>
<dbReference type="CDD" id="cd06558">
    <property type="entry name" value="crotonase-like"/>
    <property type="match status" value="1"/>
</dbReference>
<proteinExistence type="inferred from homology"/>
<comment type="pathway">
    <text evidence="4">Amino-acid degradation; L-valine degradation.</text>
</comment>
<comment type="catalytic activity">
    <reaction evidence="1 4">
        <text>3-hydroxy-2-methylpropanoyl-CoA + H2O = 3-hydroxy-2-methylpropanoate + CoA + H(+)</text>
        <dbReference type="Rhea" id="RHEA:20888"/>
        <dbReference type="ChEBI" id="CHEBI:11805"/>
        <dbReference type="ChEBI" id="CHEBI:15377"/>
        <dbReference type="ChEBI" id="CHEBI:15378"/>
        <dbReference type="ChEBI" id="CHEBI:57287"/>
        <dbReference type="ChEBI" id="CHEBI:57340"/>
        <dbReference type="EC" id="3.1.2.4"/>
    </reaction>
</comment>
<dbReference type="EC" id="3.1.2.4" evidence="2 4"/>
<dbReference type="GO" id="GO:0003860">
    <property type="term" value="F:3-hydroxyisobutyryl-CoA hydrolase activity"/>
    <property type="evidence" value="ECO:0000318"/>
    <property type="project" value="GO_Central"/>
</dbReference>
<evidence type="ECO:0000256" key="1">
    <source>
        <dbReference type="ARBA" id="ARBA00001709"/>
    </source>
</evidence>
<name>A0A059C5Q8_EUCGR</name>
<keyword evidence="3 4" id="KW-0378">Hydrolase</keyword>
<feature type="transmembrane region" description="Helical" evidence="5">
    <location>
        <begin position="114"/>
        <end position="134"/>
    </location>
</feature>
<comment type="similarity">
    <text evidence="4">Belongs to the enoyl-CoA hydratase/isomerase family.</text>
</comment>
<dbReference type="InParanoid" id="A0A059C5Q8"/>
<feature type="transmembrane region" description="Helical" evidence="5">
    <location>
        <begin position="140"/>
        <end position="161"/>
    </location>
</feature>
<comment type="function">
    <text evidence="4">Hydrolyzes 3-hydroxyisobutyryl-CoA (HIBYL-CoA), a saline catabolite. Has high activity toward isobutyryl-CoA. Could be an isobutyryl-CoA dehydrogenase that functions in valine catabolism.</text>
</comment>
<dbReference type="EMBL" id="KK198757">
    <property type="protein sequence ID" value="KCW73270.1"/>
    <property type="molecule type" value="Genomic_DNA"/>
</dbReference>
<dbReference type="InterPro" id="IPR045004">
    <property type="entry name" value="ECH_dom"/>
</dbReference>
<accession>A0A059C5Q8</accession>
<evidence type="ECO:0000256" key="2">
    <source>
        <dbReference type="ARBA" id="ARBA00011915"/>
    </source>
</evidence>
<sequence>MASFSSSNGEEDQVLVEEKSFVRTVILNRPKRLNAASYHMISRLWELFLVYEKDPYVKLVILKGKGRAFCAGGDVAAVVHDINNGNWKSSASVFRKEYRLFYLMATYYKPQVSILNGIVMGAGAGFSIHGSFRVATENSVLPLFVGLHFLFYLFGDLLFWLGWECSIVAINGGWCGTGYFSPCLI</sequence>
<dbReference type="InterPro" id="IPR032259">
    <property type="entry name" value="HIBYL-CoA-H"/>
</dbReference>
<reference evidence="7" key="1">
    <citation type="submission" date="2013-07" db="EMBL/GenBank/DDBJ databases">
        <title>The genome of Eucalyptus grandis.</title>
        <authorList>
            <person name="Schmutz J."/>
            <person name="Hayes R."/>
            <person name="Myburg A."/>
            <person name="Tuskan G."/>
            <person name="Grattapaglia D."/>
            <person name="Rokhsar D.S."/>
        </authorList>
    </citation>
    <scope>NUCLEOTIDE SEQUENCE</scope>
    <source>
        <tissue evidence="7">Leaf extractions</tissue>
    </source>
</reference>